<dbReference type="HOGENOM" id="CLU_2303433_0_0_10"/>
<dbReference type="EMBL" id="AMEP01000150">
    <property type="protein sequence ID" value="EKX96861.1"/>
    <property type="molecule type" value="Genomic_DNA"/>
</dbReference>
<dbReference type="AlphaFoldDB" id="L1N0Y4"/>
<gene>
    <name evidence="1" type="ORF">HMPREF9151_02344</name>
</gene>
<keyword evidence="2" id="KW-1185">Reference proteome</keyword>
<comment type="caution">
    <text evidence="1">The sequence shown here is derived from an EMBL/GenBank/DDBJ whole genome shotgun (WGS) entry which is preliminary data.</text>
</comment>
<dbReference type="STRING" id="1127699.HMPREF9151_02344"/>
<evidence type="ECO:0000313" key="1">
    <source>
        <dbReference type="EMBL" id="EKX96861.1"/>
    </source>
</evidence>
<evidence type="ECO:0000313" key="2">
    <source>
        <dbReference type="Proteomes" id="UP000010433"/>
    </source>
</evidence>
<sequence length="100" mass="11920">MKKNKNKKCGYAYNSFLPPPQQEVSTINTFNNEYLKNSFYLTRKRHSFCEKIALIFPSNIYYFLKNGPLKCKSYAFSIQKHSFWRVKHHLLHAKTYAFAT</sequence>
<protein>
    <submittedName>
        <fullName evidence="1">Uncharacterized protein</fullName>
    </submittedName>
</protein>
<dbReference type="PATRIC" id="fig|1127699.3.peg.2144"/>
<dbReference type="Proteomes" id="UP000010433">
    <property type="component" value="Unassembled WGS sequence"/>
</dbReference>
<proteinExistence type="predicted"/>
<accession>L1N0Y4</accession>
<reference evidence="1 2" key="1">
    <citation type="submission" date="2012-05" db="EMBL/GenBank/DDBJ databases">
        <authorList>
            <person name="Weinstock G."/>
            <person name="Sodergren E."/>
            <person name="Lobos E.A."/>
            <person name="Fulton L."/>
            <person name="Fulton R."/>
            <person name="Courtney L."/>
            <person name="Fronick C."/>
            <person name="O'Laughlin M."/>
            <person name="Godfrey J."/>
            <person name="Wilson R.M."/>
            <person name="Miner T."/>
            <person name="Farmer C."/>
            <person name="Delehaunty K."/>
            <person name="Cordes M."/>
            <person name="Minx P."/>
            <person name="Tomlinson C."/>
            <person name="Chen J."/>
            <person name="Wollam A."/>
            <person name="Pepin K.H."/>
            <person name="Bhonagiri V."/>
            <person name="Zhang X."/>
            <person name="Suruliraj S."/>
            <person name="Warren W."/>
            <person name="Mitreva M."/>
            <person name="Mardis E.R."/>
            <person name="Wilson R.K."/>
        </authorList>
    </citation>
    <scope>NUCLEOTIDE SEQUENCE [LARGE SCALE GENOMIC DNA]</scope>
    <source>
        <strain evidence="1 2">F0055</strain>
    </source>
</reference>
<organism evidence="1 2">
    <name type="scientific">Hoylesella saccharolytica F0055</name>
    <dbReference type="NCBI Taxonomy" id="1127699"/>
    <lineage>
        <taxon>Bacteria</taxon>
        <taxon>Pseudomonadati</taxon>
        <taxon>Bacteroidota</taxon>
        <taxon>Bacteroidia</taxon>
        <taxon>Bacteroidales</taxon>
        <taxon>Prevotellaceae</taxon>
        <taxon>Hoylesella</taxon>
    </lineage>
</organism>
<name>L1N0Y4_9BACT</name>